<keyword evidence="3" id="KW-1185">Reference proteome</keyword>
<dbReference type="SUPFAM" id="SSF53697">
    <property type="entry name" value="SIS domain"/>
    <property type="match status" value="1"/>
</dbReference>
<organism evidence="2">
    <name type="scientific">Tepidanaerobacter syntrophicus</name>
    <dbReference type="NCBI Taxonomy" id="224999"/>
    <lineage>
        <taxon>Bacteria</taxon>
        <taxon>Bacillati</taxon>
        <taxon>Bacillota</taxon>
        <taxon>Clostridia</taxon>
        <taxon>Thermosediminibacterales</taxon>
        <taxon>Tepidanaerobacteraceae</taxon>
        <taxon>Tepidanaerobacter</taxon>
    </lineage>
</organism>
<dbReference type="PROSITE" id="PS51464">
    <property type="entry name" value="SIS"/>
    <property type="match status" value="1"/>
</dbReference>
<dbReference type="GO" id="GO:0097367">
    <property type="term" value="F:carbohydrate derivative binding"/>
    <property type="evidence" value="ECO:0007669"/>
    <property type="project" value="InterPro"/>
</dbReference>
<dbReference type="CDD" id="cd05009">
    <property type="entry name" value="SIS_GlmS_GlmD_2"/>
    <property type="match status" value="1"/>
</dbReference>
<dbReference type="RefSeq" id="WP_059031483.1">
    <property type="nucleotide sequence ID" value="NZ_BSDN01000001.1"/>
</dbReference>
<dbReference type="Proteomes" id="UP000062160">
    <property type="component" value="Unassembled WGS sequence"/>
</dbReference>
<dbReference type="Gene3D" id="3.40.50.12570">
    <property type="match status" value="1"/>
</dbReference>
<dbReference type="AlphaFoldDB" id="A0A0U9HCN3"/>
<protein>
    <submittedName>
        <fullName evidence="2">Fructoselysine 6-phosphate deglycase</fullName>
    </submittedName>
</protein>
<dbReference type="InterPro" id="IPR035488">
    <property type="entry name" value="FrlB_SIS"/>
</dbReference>
<dbReference type="InterPro" id="IPR024713">
    <property type="entry name" value="Fructosamine_deglycase_FrlB"/>
</dbReference>
<dbReference type="Pfam" id="PF01380">
    <property type="entry name" value="SIS"/>
    <property type="match status" value="1"/>
</dbReference>
<dbReference type="InterPro" id="IPR035490">
    <property type="entry name" value="GlmS/FrlB_SIS"/>
</dbReference>
<dbReference type="PANTHER" id="PTHR10937:SF14">
    <property type="entry name" value="FRUCTOSELYSINE 6-PHOSPHATE DEGLYCASE"/>
    <property type="match status" value="1"/>
</dbReference>
<accession>A0A0U9HCN3</accession>
<dbReference type="InterPro" id="IPR001347">
    <property type="entry name" value="SIS_dom"/>
</dbReference>
<feature type="domain" description="SIS" evidence="1">
    <location>
        <begin position="12"/>
        <end position="146"/>
    </location>
</feature>
<reference evidence="2" key="1">
    <citation type="journal article" date="2016" name="Genome Announc.">
        <title>Draft Genome Sequence of the Syntrophic Lactate-Degrading Bacterium Tepidanaerobacter syntrophicus JLT.</title>
        <authorList>
            <person name="Matsuura N."/>
            <person name="Ohashi A."/>
            <person name="Tourlousse D.M."/>
            <person name="Sekiguchi Y."/>
        </authorList>
    </citation>
    <scope>NUCLEOTIDE SEQUENCE [LARGE SCALE GENOMIC DNA]</scope>
    <source>
        <strain evidence="2">JL</strain>
    </source>
</reference>
<proteinExistence type="predicted"/>
<dbReference type="CDD" id="cd05710">
    <property type="entry name" value="SIS_1"/>
    <property type="match status" value="1"/>
</dbReference>
<gene>
    <name evidence="2" type="ORF">TSYNT_5240</name>
</gene>
<dbReference type="InterPro" id="IPR046348">
    <property type="entry name" value="SIS_dom_sf"/>
</dbReference>
<evidence type="ECO:0000313" key="3">
    <source>
        <dbReference type="Proteomes" id="UP000062160"/>
    </source>
</evidence>
<dbReference type="EMBL" id="DF976999">
    <property type="protein sequence ID" value="GAQ24413.1"/>
    <property type="molecule type" value="Genomic_DNA"/>
</dbReference>
<dbReference type="GO" id="GO:0006487">
    <property type="term" value="P:protein N-linked glycosylation"/>
    <property type="evidence" value="ECO:0007669"/>
    <property type="project" value="TreeGrafter"/>
</dbReference>
<dbReference type="GO" id="GO:0006047">
    <property type="term" value="P:UDP-N-acetylglucosamine metabolic process"/>
    <property type="evidence" value="ECO:0007669"/>
    <property type="project" value="TreeGrafter"/>
</dbReference>
<name>A0A0U9HCN3_9FIRM</name>
<dbReference type="Gene3D" id="1.10.10.2240">
    <property type="match status" value="1"/>
</dbReference>
<dbReference type="PANTHER" id="PTHR10937">
    <property type="entry name" value="GLUCOSAMINE--FRUCTOSE-6-PHOSPHATE AMINOTRANSFERASE, ISOMERIZING"/>
    <property type="match status" value="1"/>
</dbReference>
<evidence type="ECO:0000313" key="2">
    <source>
        <dbReference type="EMBL" id="GAQ24413.1"/>
    </source>
</evidence>
<dbReference type="OrthoDB" id="9782098at2"/>
<dbReference type="Gene3D" id="3.40.50.10490">
    <property type="entry name" value="Glucose-6-phosphate isomerase like protein, domain 1"/>
    <property type="match status" value="1"/>
</dbReference>
<dbReference type="STRING" id="224999.GCA_001485475_00395"/>
<dbReference type="PIRSF" id="PIRSF009290">
    <property type="entry name" value="FrlB"/>
    <property type="match status" value="1"/>
</dbReference>
<sequence length="324" mass="36593">MNQEHVTQLNDAIRAVKSTDLKNFYFVACGGSMANLYPAHYIFDREIETPSAIYSSNEFVHREPKALGKGSVVILCSHSGNTPETAKAAEFARKKGAVTIAFSNVVDSPLWKAAEFPIHYDYGVEATAKEGNSGMLYRLIFGILNEIAANEKYEKAIGSIDNLQKLYDVNKEMTFDAADEFGKKYKREKLIYTMASGPNYGVAYSFTSCLLMEMLWINSNAIHAGEYFHGPFEVTDFDVPFLLIKGLGETRPLDERAHDFVKKFSEKLTVVDAKDFNMDGIDEDLKSYFTPLIAGVVLRQYADRLAEHTGHPLSVRRYMWKMEY</sequence>
<evidence type="ECO:0000259" key="1">
    <source>
        <dbReference type="PROSITE" id="PS51464"/>
    </source>
</evidence>
<dbReference type="GO" id="GO:0004360">
    <property type="term" value="F:glutamine-fructose-6-phosphate transaminase (isomerizing) activity"/>
    <property type="evidence" value="ECO:0007669"/>
    <property type="project" value="TreeGrafter"/>
</dbReference>
<dbReference type="GO" id="GO:0006002">
    <property type="term" value="P:fructose 6-phosphate metabolic process"/>
    <property type="evidence" value="ECO:0007669"/>
    <property type="project" value="TreeGrafter"/>
</dbReference>